<dbReference type="STRING" id="1094491.BBbe_12830"/>
<keyword evidence="3 6" id="KW-1133">Transmembrane helix</keyword>
<dbReference type="eggNOG" id="COG4223">
    <property type="taxonomic scope" value="Bacteria"/>
</dbReference>
<dbReference type="Pfam" id="PF09731">
    <property type="entry name" value="Mitofilin"/>
    <property type="match status" value="1"/>
</dbReference>
<dbReference type="InterPro" id="IPR019133">
    <property type="entry name" value="MIC60"/>
</dbReference>
<evidence type="ECO:0000256" key="2">
    <source>
        <dbReference type="ARBA" id="ARBA00022692"/>
    </source>
</evidence>
<dbReference type="RefSeq" id="WP_010701784.1">
    <property type="nucleotide sequence ID" value="NZ_CM001844.1"/>
</dbReference>
<dbReference type="EMBL" id="AGWA01000019">
    <property type="protein sequence ID" value="ENN90365.1"/>
    <property type="molecule type" value="Genomic_DNA"/>
</dbReference>
<keyword evidence="4 6" id="KW-0472">Membrane</keyword>
<protein>
    <submittedName>
        <fullName evidence="7">Putative membrane protein</fullName>
    </submittedName>
</protein>
<evidence type="ECO:0000256" key="1">
    <source>
        <dbReference type="ARBA" id="ARBA00004370"/>
    </source>
</evidence>
<organism evidence="7 8">
    <name type="scientific">Bartonella bovis 91-4</name>
    <dbReference type="NCBI Taxonomy" id="1094491"/>
    <lineage>
        <taxon>Bacteria</taxon>
        <taxon>Pseudomonadati</taxon>
        <taxon>Pseudomonadota</taxon>
        <taxon>Alphaproteobacteria</taxon>
        <taxon>Hyphomicrobiales</taxon>
        <taxon>Bartonellaceae</taxon>
        <taxon>Bartonella</taxon>
    </lineage>
</organism>
<dbReference type="Proteomes" id="UP000014038">
    <property type="component" value="Chromosome"/>
</dbReference>
<evidence type="ECO:0000256" key="6">
    <source>
        <dbReference type="SAM" id="Phobius"/>
    </source>
</evidence>
<dbReference type="AlphaFoldDB" id="N6V942"/>
<dbReference type="GO" id="GO:0016020">
    <property type="term" value="C:membrane"/>
    <property type="evidence" value="ECO:0007669"/>
    <property type="project" value="UniProtKB-SubCell"/>
</dbReference>
<proteinExistence type="predicted"/>
<dbReference type="PANTHER" id="PTHR15415:SF7">
    <property type="entry name" value="MICOS COMPLEX SUBUNIT MIC60"/>
    <property type="match status" value="1"/>
</dbReference>
<keyword evidence="5" id="KW-0175">Coiled coil</keyword>
<comment type="subcellular location">
    <subcellularLocation>
        <location evidence="1">Membrane</location>
    </subcellularLocation>
</comment>
<evidence type="ECO:0000313" key="8">
    <source>
        <dbReference type="Proteomes" id="UP000014038"/>
    </source>
</evidence>
<dbReference type="OrthoDB" id="8480612at2"/>
<dbReference type="PANTHER" id="PTHR15415">
    <property type="entry name" value="MITOFILIN"/>
    <property type="match status" value="1"/>
</dbReference>
<dbReference type="HOGENOM" id="CLU_040284_0_0_5"/>
<keyword evidence="2 6" id="KW-0812">Transmembrane</keyword>
<evidence type="ECO:0000313" key="7">
    <source>
        <dbReference type="EMBL" id="ENN90365.1"/>
    </source>
</evidence>
<reference evidence="7 8" key="1">
    <citation type="journal article" date="2013" name="PLoS Genet.">
        <title>A gene transfer agent and a dynamic repertoire of secretion systems hold the keys to the explosive radiation of the emerging pathogen Bartonella.</title>
        <authorList>
            <person name="Guy L."/>
            <person name="Nystedt B."/>
            <person name="Toft C."/>
            <person name="Zaremba-Niedzwiedzka K."/>
            <person name="Berglund E.C."/>
            <person name="Granberg F."/>
            <person name="Naslund K."/>
            <person name="Eriksson A.S."/>
            <person name="Andersson S.G."/>
        </authorList>
    </citation>
    <scope>NUCLEOTIDE SEQUENCE [LARGE SCALE GENOMIC DNA]</scope>
    <source>
        <strain evidence="7 8">91-4</strain>
    </source>
</reference>
<dbReference type="PATRIC" id="fig|1094491.5.peg.1421"/>
<feature type="coiled-coil region" evidence="5">
    <location>
        <begin position="154"/>
        <end position="219"/>
    </location>
</feature>
<gene>
    <name evidence="7" type="ORF">BBbe_12830</name>
</gene>
<evidence type="ECO:0000256" key="5">
    <source>
        <dbReference type="SAM" id="Coils"/>
    </source>
</evidence>
<name>N6V942_9HYPH</name>
<sequence length="395" mass="43793">MVKFSKPKTPPHYTSINHKASVIEGDVINCDLEQEIQNSAESMTKEKQNKQKPKGRNASSIAWFHSLILVIIGSFITLSFWVGIQWVGFLSPFLGDERVKGEQALQIAEIAKSQAKETAGQLHHIIQELNALKTAFSTFSSQHDNSFQRDEASQEESRKVFSALENKVNALEENIQNLVAMSHDVHKALLAGQDNTNDFAALKQQIDTLREEIAARNNAKEGIDSTLLMAINALKNAIDHGKPYVNELEVMQRFSSSISGFDILQETADTGLPSPAKLAADFSSIADTIVGQQNTVASDAGFFARIWAWIKSLFILRPVGNVEGTTVGAIVARMEMAIQVGDYQNALAEWQTLPQNAQDISVDFMRQLKRHLMVQRVVQQLLIFVQQGSSKAVKM</sequence>
<evidence type="ECO:0000256" key="4">
    <source>
        <dbReference type="ARBA" id="ARBA00023136"/>
    </source>
</evidence>
<keyword evidence="8" id="KW-1185">Reference proteome</keyword>
<feature type="transmembrane region" description="Helical" evidence="6">
    <location>
        <begin position="61"/>
        <end position="84"/>
    </location>
</feature>
<comment type="caution">
    <text evidence="7">The sequence shown here is derived from an EMBL/GenBank/DDBJ whole genome shotgun (WGS) entry which is preliminary data.</text>
</comment>
<accession>N6V942</accession>
<evidence type="ECO:0000256" key="3">
    <source>
        <dbReference type="ARBA" id="ARBA00022989"/>
    </source>
</evidence>